<evidence type="ECO:0000313" key="2">
    <source>
        <dbReference type="Proteomes" id="UP001165960"/>
    </source>
</evidence>
<protein>
    <submittedName>
        <fullName evidence="1">18S rRNA pseudouridine methyltransferase</fullName>
        <ecNumber evidence="1">2.1.1.260</ecNumber>
    </submittedName>
</protein>
<dbReference type="EC" id="2.1.1.260" evidence="1"/>
<reference evidence="1" key="1">
    <citation type="submission" date="2022-04" db="EMBL/GenBank/DDBJ databases">
        <title>Genome of the entomopathogenic fungus Entomophthora muscae.</title>
        <authorList>
            <person name="Elya C."/>
            <person name="Lovett B.R."/>
            <person name="Lee E."/>
            <person name="Macias A.M."/>
            <person name="Hajek A.E."/>
            <person name="De Bivort B.L."/>
            <person name="Kasson M.T."/>
            <person name="De Fine Licht H.H."/>
            <person name="Stajich J.E."/>
        </authorList>
    </citation>
    <scope>NUCLEOTIDE SEQUENCE</scope>
    <source>
        <strain evidence="1">Berkeley</strain>
    </source>
</reference>
<dbReference type="EMBL" id="QTSX02001522">
    <property type="protein sequence ID" value="KAJ9080790.1"/>
    <property type="molecule type" value="Genomic_DNA"/>
</dbReference>
<gene>
    <name evidence="1" type="primary">NEP1_2</name>
    <name evidence="1" type="ORF">DSO57_1021195</name>
</gene>
<dbReference type="Proteomes" id="UP001165960">
    <property type="component" value="Unassembled WGS sequence"/>
</dbReference>
<organism evidence="1 2">
    <name type="scientific">Entomophthora muscae</name>
    <dbReference type="NCBI Taxonomy" id="34485"/>
    <lineage>
        <taxon>Eukaryota</taxon>
        <taxon>Fungi</taxon>
        <taxon>Fungi incertae sedis</taxon>
        <taxon>Zoopagomycota</taxon>
        <taxon>Entomophthoromycotina</taxon>
        <taxon>Entomophthoromycetes</taxon>
        <taxon>Entomophthorales</taxon>
        <taxon>Entomophthoraceae</taxon>
        <taxon>Entomophthora</taxon>
    </lineage>
</organism>
<name>A0ACC2U206_9FUNG</name>
<proteinExistence type="predicted"/>
<keyword evidence="2" id="KW-1185">Reference proteome</keyword>
<keyword evidence="1" id="KW-0808">Transferase</keyword>
<accession>A0ACC2U206</accession>
<comment type="caution">
    <text evidence="1">The sequence shown here is derived from an EMBL/GenBank/DDBJ whole genome shotgun (WGS) entry which is preliminary data.</text>
</comment>
<keyword evidence="1" id="KW-0489">Methyltransferase</keyword>
<evidence type="ECO:0000313" key="1">
    <source>
        <dbReference type="EMBL" id="KAJ9080790.1"/>
    </source>
</evidence>
<sequence length="175" mass="19410">MKLGKDITDSRPDITHQCLLTLLDSPLNKAGLLQVYIHTTKNVLIEVAPHVRIPRTFKRFSGLMVQLLHQLSIRSVNSPQKLLKVIKNPITDHLPSNCRKICFSWDAPVVNVREYMSKIPSGENIVVSIGALAHGKDDFADSYAEEKISVSSYPLSASVACGKLCCALEEIWSVL</sequence>